<sequence>MEPTTEHQAQATPQAELAAPPLTPEKPSPVRFSQSLPQQQHYPPQQPRNAPLPFSQHAFRTDPPRPSTIWNMSKLILGCFAFIFDVVLLAVGIAIAVRWSWGYDTIVIFLISVIVAGIALIWQIAEFITLCARGGYRGIHPGAHVALHLLIWIGWAVAVGIYSTLLSYDLGDYQDYGYDYDDYYYGDNNFSTAAEYARYIRMEEVMVAFATLSLIVHFTLFVLACIETDRRNRAARTVYVLANPGPDGTVYYTPQGGLAQAYYHSLPSEPQMKVVPQQQAMMMTPPPAANQEQQQTAPRQMMPAPPQSAYVAGGPAAAPAADLSLYGYYTPAHGGFVPPREASPQASVSPPSPASVEPVTAGSSRGVERGEAHA</sequence>
<accession>A0AA38R1W2</accession>
<organism evidence="3 4">
    <name type="scientific">Pleurostoma richardsiae</name>
    <dbReference type="NCBI Taxonomy" id="41990"/>
    <lineage>
        <taxon>Eukaryota</taxon>
        <taxon>Fungi</taxon>
        <taxon>Dikarya</taxon>
        <taxon>Ascomycota</taxon>
        <taxon>Pezizomycotina</taxon>
        <taxon>Sordariomycetes</taxon>
        <taxon>Sordariomycetidae</taxon>
        <taxon>Calosphaeriales</taxon>
        <taxon>Pleurostomataceae</taxon>
        <taxon>Pleurostoma</taxon>
    </lineage>
</organism>
<keyword evidence="2" id="KW-0812">Transmembrane</keyword>
<feature type="transmembrane region" description="Helical" evidence="2">
    <location>
        <begin position="105"/>
        <end position="125"/>
    </location>
</feature>
<feature type="region of interest" description="Disordered" evidence="1">
    <location>
        <begin position="284"/>
        <end position="314"/>
    </location>
</feature>
<name>A0AA38R1W2_9PEZI</name>
<protein>
    <recommendedName>
        <fullName evidence="5">MARVEL domain-containing protein</fullName>
    </recommendedName>
</protein>
<keyword evidence="4" id="KW-1185">Reference proteome</keyword>
<gene>
    <name evidence="3" type="ORF">NKR23_g12153</name>
</gene>
<feature type="transmembrane region" description="Helical" evidence="2">
    <location>
        <begin position="205"/>
        <end position="226"/>
    </location>
</feature>
<feature type="compositionally biased region" description="Low complexity" evidence="1">
    <location>
        <begin position="342"/>
        <end position="359"/>
    </location>
</feature>
<evidence type="ECO:0000313" key="3">
    <source>
        <dbReference type="EMBL" id="KAJ9130528.1"/>
    </source>
</evidence>
<evidence type="ECO:0000313" key="4">
    <source>
        <dbReference type="Proteomes" id="UP001174694"/>
    </source>
</evidence>
<evidence type="ECO:0008006" key="5">
    <source>
        <dbReference type="Google" id="ProtNLM"/>
    </source>
</evidence>
<feature type="compositionally biased region" description="Polar residues" evidence="1">
    <location>
        <begin position="1"/>
        <end position="13"/>
    </location>
</feature>
<feature type="compositionally biased region" description="Low complexity" evidence="1">
    <location>
        <begin position="34"/>
        <end position="43"/>
    </location>
</feature>
<keyword evidence="2" id="KW-0472">Membrane</keyword>
<dbReference type="Proteomes" id="UP001174694">
    <property type="component" value="Unassembled WGS sequence"/>
</dbReference>
<reference evidence="3" key="1">
    <citation type="submission" date="2022-07" db="EMBL/GenBank/DDBJ databases">
        <title>Fungi with potential for degradation of polypropylene.</title>
        <authorList>
            <person name="Gostincar C."/>
        </authorList>
    </citation>
    <scope>NUCLEOTIDE SEQUENCE</scope>
    <source>
        <strain evidence="3">EXF-13308</strain>
    </source>
</reference>
<feature type="transmembrane region" description="Helical" evidence="2">
    <location>
        <begin position="145"/>
        <end position="165"/>
    </location>
</feature>
<evidence type="ECO:0000256" key="2">
    <source>
        <dbReference type="SAM" id="Phobius"/>
    </source>
</evidence>
<evidence type="ECO:0000256" key="1">
    <source>
        <dbReference type="SAM" id="MobiDB-lite"/>
    </source>
</evidence>
<dbReference type="AlphaFoldDB" id="A0AA38R1W2"/>
<feature type="transmembrane region" description="Helical" evidence="2">
    <location>
        <begin position="75"/>
        <end position="99"/>
    </location>
</feature>
<dbReference type="EMBL" id="JANBVO010000086">
    <property type="protein sequence ID" value="KAJ9130528.1"/>
    <property type="molecule type" value="Genomic_DNA"/>
</dbReference>
<comment type="caution">
    <text evidence="3">The sequence shown here is derived from an EMBL/GenBank/DDBJ whole genome shotgun (WGS) entry which is preliminary data.</text>
</comment>
<proteinExistence type="predicted"/>
<feature type="region of interest" description="Disordered" evidence="1">
    <location>
        <begin position="334"/>
        <end position="374"/>
    </location>
</feature>
<feature type="region of interest" description="Disordered" evidence="1">
    <location>
        <begin position="1"/>
        <end position="47"/>
    </location>
</feature>
<keyword evidence="2" id="KW-1133">Transmembrane helix</keyword>